<evidence type="ECO:0000256" key="3">
    <source>
        <dbReference type="ARBA" id="ARBA00022475"/>
    </source>
</evidence>
<evidence type="ECO:0000256" key="4">
    <source>
        <dbReference type="ARBA" id="ARBA00022692"/>
    </source>
</evidence>
<feature type="transmembrane region" description="Helical" evidence="7">
    <location>
        <begin position="130"/>
        <end position="152"/>
    </location>
</feature>
<dbReference type="EMBL" id="CP001089">
    <property type="protein sequence ID" value="ACD97326.1"/>
    <property type="molecule type" value="Genomic_DNA"/>
</dbReference>
<dbReference type="eggNOG" id="COG2814">
    <property type="taxonomic scope" value="Bacteria"/>
</dbReference>
<dbReference type="PANTHER" id="PTHR23517">
    <property type="entry name" value="RESISTANCE PROTEIN MDTM, PUTATIVE-RELATED-RELATED"/>
    <property type="match status" value="1"/>
</dbReference>
<protein>
    <submittedName>
        <fullName evidence="9">Major facilitator superfamily MFS_1</fullName>
    </submittedName>
</protein>
<dbReference type="PROSITE" id="PS50850">
    <property type="entry name" value="MFS"/>
    <property type="match status" value="1"/>
</dbReference>
<dbReference type="InterPro" id="IPR001958">
    <property type="entry name" value="Tet-R_TetA/multi-R_MdtG-like"/>
</dbReference>
<dbReference type="InterPro" id="IPR036259">
    <property type="entry name" value="MFS_trans_sf"/>
</dbReference>
<feature type="transmembrane region" description="Helical" evidence="7">
    <location>
        <begin position="279"/>
        <end position="297"/>
    </location>
</feature>
<dbReference type="PANTHER" id="PTHR23517:SF3">
    <property type="entry name" value="INTEGRAL MEMBRANE TRANSPORT PROTEIN"/>
    <property type="match status" value="1"/>
</dbReference>
<evidence type="ECO:0000256" key="7">
    <source>
        <dbReference type="SAM" id="Phobius"/>
    </source>
</evidence>
<keyword evidence="5 7" id="KW-1133">Transmembrane helix</keyword>
<reference evidence="9 10" key="1">
    <citation type="submission" date="2008-05" db="EMBL/GenBank/DDBJ databases">
        <title>Complete sequence of chromosome of Geobacter lovleyi SZ.</title>
        <authorList>
            <consortium name="US DOE Joint Genome Institute"/>
            <person name="Lucas S."/>
            <person name="Copeland A."/>
            <person name="Lapidus A."/>
            <person name="Glavina del Rio T."/>
            <person name="Dalin E."/>
            <person name="Tice H."/>
            <person name="Bruce D."/>
            <person name="Goodwin L."/>
            <person name="Pitluck S."/>
            <person name="Chertkov O."/>
            <person name="Meincke L."/>
            <person name="Brettin T."/>
            <person name="Detter J.C."/>
            <person name="Han C."/>
            <person name="Tapia R."/>
            <person name="Kuske C.R."/>
            <person name="Schmutz J."/>
            <person name="Larimer F."/>
            <person name="Land M."/>
            <person name="Hauser L."/>
            <person name="Kyrpides N."/>
            <person name="Mikhailova N."/>
            <person name="Sung Y."/>
            <person name="Fletcher K.E."/>
            <person name="Ritalahti K.M."/>
            <person name="Loeffler F.E."/>
            <person name="Richardson P."/>
        </authorList>
    </citation>
    <scope>NUCLEOTIDE SEQUENCE [LARGE SCALE GENOMIC DNA]</scope>
    <source>
        <strain evidence="10">ATCC BAA-1151 / DSM 17278 / SZ</strain>
    </source>
</reference>
<keyword evidence="10" id="KW-1185">Reference proteome</keyword>
<dbReference type="PRINTS" id="PR01035">
    <property type="entry name" value="TCRTETA"/>
</dbReference>
<dbReference type="InterPro" id="IPR011701">
    <property type="entry name" value="MFS"/>
</dbReference>
<dbReference type="CDD" id="cd17325">
    <property type="entry name" value="MFS_MdtG_SLC18_like"/>
    <property type="match status" value="1"/>
</dbReference>
<evidence type="ECO:0000256" key="5">
    <source>
        <dbReference type="ARBA" id="ARBA00022989"/>
    </source>
</evidence>
<dbReference type="AlphaFoldDB" id="B3E3Q4"/>
<feature type="transmembrane region" description="Helical" evidence="7">
    <location>
        <begin position="216"/>
        <end position="238"/>
    </location>
</feature>
<feature type="transmembrane region" description="Helical" evidence="7">
    <location>
        <begin position="39"/>
        <end position="56"/>
    </location>
</feature>
<keyword evidence="2" id="KW-0813">Transport</keyword>
<feature type="transmembrane region" description="Helical" evidence="7">
    <location>
        <begin position="333"/>
        <end position="356"/>
    </location>
</feature>
<feature type="transmembrane region" description="Helical" evidence="7">
    <location>
        <begin position="158"/>
        <end position="180"/>
    </location>
</feature>
<dbReference type="SUPFAM" id="SSF103473">
    <property type="entry name" value="MFS general substrate transporter"/>
    <property type="match status" value="1"/>
</dbReference>
<keyword evidence="3" id="KW-1003">Cell membrane</keyword>
<organism evidence="9 10">
    <name type="scientific">Trichlorobacter lovleyi (strain ATCC BAA-1151 / DSM 17278 / SZ)</name>
    <name type="common">Geobacter lovleyi</name>
    <dbReference type="NCBI Taxonomy" id="398767"/>
    <lineage>
        <taxon>Bacteria</taxon>
        <taxon>Pseudomonadati</taxon>
        <taxon>Thermodesulfobacteriota</taxon>
        <taxon>Desulfuromonadia</taxon>
        <taxon>Geobacterales</taxon>
        <taxon>Geobacteraceae</taxon>
        <taxon>Trichlorobacter</taxon>
    </lineage>
</organism>
<sequence length="414" mass="44418">METRSLFRALFLINFAITLGFGIADAFFSMYVFSLGARGILLVLPLVLYSLSKILFSPFMGACSDKIGPRRIASISLGLYLLVSICYFFTTSLMLITIMRLFQGIGCAMFRPLVASLVGERTTSEKRATVLGTFDISFYGALSVGPVVGGILKDIWGFEGIFAVLTLLCIVALLVALFYIPAQRLSKNHAAERKTENQCKCRTIFTMARQNSLRGLLAFIFGRACGISLLSAFLPILLTTKLGLSGIQTGLVMASGSLVFTLLLRPIGMLSDKTPRKPLIVAGGTIVSLLYFLIPVVSGFSQILFLGLGIGMFSVLSQPACTTLLIEEGVRHGMGLTVGIFNSVLNLGFIAGPLFGAGMQHTFGLSSVFYAAGILGFVAVGLFITTIVSEDTPSSALFLEKGDVTLSYVTSEKL</sequence>
<feature type="transmembrane region" description="Helical" evidence="7">
    <location>
        <begin position="368"/>
        <end position="388"/>
    </location>
</feature>
<dbReference type="Pfam" id="PF07690">
    <property type="entry name" value="MFS_1"/>
    <property type="match status" value="2"/>
</dbReference>
<evidence type="ECO:0000256" key="2">
    <source>
        <dbReference type="ARBA" id="ARBA00022448"/>
    </source>
</evidence>
<feature type="transmembrane region" description="Helical" evidence="7">
    <location>
        <begin position="12"/>
        <end position="33"/>
    </location>
</feature>
<name>B3E3Q4_TRIL1</name>
<dbReference type="OrthoDB" id="5412090at2"/>
<dbReference type="HOGENOM" id="CLU_001265_10_14_7"/>
<feature type="domain" description="Major facilitator superfamily (MFS) profile" evidence="8">
    <location>
        <begin position="6"/>
        <end position="391"/>
    </location>
</feature>
<dbReference type="KEGG" id="glo:Glov_3626"/>
<evidence type="ECO:0000259" key="8">
    <source>
        <dbReference type="PROSITE" id="PS50850"/>
    </source>
</evidence>
<keyword evidence="6 7" id="KW-0472">Membrane</keyword>
<proteinExistence type="predicted"/>
<gene>
    <name evidence="9" type="ordered locus">Glov_3626</name>
</gene>
<dbReference type="Gene3D" id="1.20.1250.20">
    <property type="entry name" value="MFS general substrate transporter like domains"/>
    <property type="match status" value="2"/>
</dbReference>
<feature type="transmembrane region" description="Helical" evidence="7">
    <location>
        <begin position="244"/>
        <end position="267"/>
    </location>
</feature>
<dbReference type="STRING" id="398767.Glov_3626"/>
<evidence type="ECO:0000256" key="6">
    <source>
        <dbReference type="ARBA" id="ARBA00023136"/>
    </source>
</evidence>
<accession>B3E3Q4</accession>
<dbReference type="GO" id="GO:0022857">
    <property type="term" value="F:transmembrane transporter activity"/>
    <property type="evidence" value="ECO:0007669"/>
    <property type="project" value="InterPro"/>
</dbReference>
<dbReference type="InterPro" id="IPR050171">
    <property type="entry name" value="MFS_Transporters"/>
</dbReference>
<evidence type="ECO:0000313" key="10">
    <source>
        <dbReference type="Proteomes" id="UP000002420"/>
    </source>
</evidence>
<comment type="subcellular location">
    <subcellularLocation>
        <location evidence="1">Cell membrane</location>
        <topology evidence="1">Multi-pass membrane protein</topology>
    </subcellularLocation>
</comment>
<dbReference type="InterPro" id="IPR020846">
    <property type="entry name" value="MFS_dom"/>
</dbReference>
<dbReference type="RefSeq" id="WP_012471644.1">
    <property type="nucleotide sequence ID" value="NC_010814.1"/>
</dbReference>
<evidence type="ECO:0000256" key="1">
    <source>
        <dbReference type="ARBA" id="ARBA00004651"/>
    </source>
</evidence>
<feature type="transmembrane region" description="Helical" evidence="7">
    <location>
        <begin position="303"/>
        <end position="326"/>
    </location>
</feature>
<feature type="transmembrane region" description="Helical" evidence="7">
    <location>
        <begin position="77"/>
        <end position="95"/>
    </location>
</feature>
<keyword evidence="4 7" id="KW-0812">Transmembrane</keyword>
<evidence type="ECO:0000313" key="9">
    <source>
        <dbReference type="EMBL" id="ACD97326.1"/>
    </source>
</evidence>
<dbReference type="GO" id="GO:0005886">
    <property type="term" value="C:plasma membrane"/>
    <property type="evidence" value="ECO:0007669"/>
    <property type="project" value="UniProtKB-SubCell"/>
</dbReference>
<dbReference type="Proteomes" id="UP000002420">
    <property type="component" value="Chromosome"/>
</dbReference>